<dbReference type="RefSeq" id="WP_099958760.1">
    <property type="nucleotide sequence ID" value="NZ_PEQY01000001.1"/>
</dbReference>
<gene>
    <name evidence="2" type="ORF">CTM71_06870</name>
</gene>
<feature type="transmembrane region" description="Helical" evidence="1">
    <location>
        <begin position="6"/>
        <end position="25"/>
    </location>
</feature>
<name>A0A2G9EGQ6_9FUSO</name>
<keyword evidence="1" id="KW-0812">Transmembrane</keyword>
<evidence type="ECO:0000256" key="1">
    <source>
        <dbReference type="SAM" id="Phobius"/>
    </source>
</evidence>
<keyword evidence="1" id="KW-1133">Transmembrane helix</keyword>
<dbReference type="AlphaFoldDB" id="A0A2G9EGQ6"/>
<feature type="transmembrane region" description="Helical" evidence="1">
    <location>
        <begin position="63"/>
        <end position="83"/>
    </location>
</feature>
<organism evidence="2 3">
    <name type="scientific">Fusobacterium pseudoperiodonticum</name>
    <dbReference type="NCBI Taxonomy" id="2663009"/>
    <lineage>
        <taxon>Bacteria</taxon>
        <taxon>Fusobacteriati</taxon>
        <taxon>Fusobacteriota</taxon>
        <taxon>Fusobacteriia</taxon>
        <taxon>Fusobacteriales</taxon>
        <taxon>Fusobacteriaceae</taxon>
        <taxon>Fusobacterium</taxon>
    </lineage>
</organism>
<accession>A0A2G9EGQ6</accession>
<reference evidence="2 3" key="1">
    <citation type="submission" date="2017-11" db="EMBL/GenBank/DDBJ databases">
        <title>Genome sequencing of Fusobacterium periodonticum KCOM 1259.</title>
        <authorList>
            <person name="Kook J.-K."/>
            <person name="Park S.-N."/>
            <person name="Lim Y.K."/>
        </authorList>
    </citation>
    <scope>NUCLEOTIDE SEQUENCE [LARGE SCALE GENOMIC DNA]</scope>
    <source>
        <strain evidence="2 3">KCOM 1259</strain>
    </source>
</reference>
<evidence type="ECO:0000313" key="2">
    <source>
        <dbReference type="EMBL" id="PIM80110.1"/>
    </source>
</evidence>
<evidence type="ECO:0000313" key="3">
    <source>
        <dbReference type="Proteomes" id="UP000229011"/>
    </source>
</evidence>
<dbReference type="GeneID" id="93328163"/>
<keyword evidence="1" id="KW-0472">Membrane</keyword>
<dbReference type="EMBL" id="PEQY01000001">
    <property type="protein sequence ID" value="PIM80110.1"/>
    <property type="molecule type" value="Genomic_DNA"/>
</dbReference>
<dbReference type="Proteomes" id="UP000229011">
    <property type="component" value="Unassembled WGS sequence"/>
</dbReference>
<sequence>MNFFIEFTLIPSILVILITILEISILKDMFKTKNFKYIILLKIAEIIYFLAIINLLFFEISRFEIFFGILIFFMLSCIFFFINDFSNKKNNMKEIIVNLVFFLVDIVLMYLVMILTLSNLPSM</sequence>
<feature type="transmembrane region" description="Helical" evidence="1">
    <location>
        <begin position="37"/>
        <end position="57"/>
    </location>
</feature>
<comment type="caution">
    <text evidence="2">The sequence shown here is derived from an EMBL/GenBank/DDBJ whole genome shotgun (WGS) entry which is preliminary data.</text>
</comment>
<protein>
    <submittedName>
        <fullName evidence="2">Uncharacterized protein</fullName>
    </submittedName>
</protein>
<proteinExistence type="predicted"/>
<feature type="transmembrane region" description="Helical" evidence="1">
    <location>
        <begin position="95"/>
        <end position="117"/>
    </location>
</feature>